<name>A0ABU3IAE5_9ACTO</name>
<keyword evidence="2" id="KW-1185">Reference proteome</keyword>
<dbReference type="Proteomes" id="UP001247542">
    <property type="component" value="Unassembled WGS sequence"/>
</dbReference>
<reference evidence="1 2" key="1">
    <citation type="submission" date="2023-06" db="EMBL/GenBank/DDBJ databases">
        <title>Draft genome sequence of Gleimia hominis type strain CCUG 57540T.</title>
        <authorList>
            <person name="Salva-Serra F."/>
            <person name="Cardew S."/>
            <person name="Jensie Markopoulos S."/>
            <person name="Ohlen M."/>
            <person name="Inganas E."/>
            <person name="Svensson-Stadler L."/>
            <person name="Moore E.R.B."/>
        </authorList>
    </citation>
    <scope>NUCLEOTIDE SEQUENCE [LARGE SCALE GENOMIC DNA]</scope>
    <source>
        <strain evidence="1 2">CCUG 57540</strain>
    </source>
</reference>
<dbReference type="Pfam" id="PF21853">
    <property type="entry name" value="DUF6912"/>
    <property type="match status" value="1"/>
</dbReference>
<gene>
    <name evidence="1" type="ORF">QS713_04645</name>
</gene>
<proteinExistence type="predicted"/>
<comment type="caution">
    <text evidence="1">The sequence shown here is derived from an EMBL/GenBank/DDBJ whole genome shotgun (WGS) entry which is preliminary data.</text>
</comment>
<dbReference type="RefSeq" id="WP_313272830.1">
    <property type="nucleotide sequence ID" value="NZ_JASXSX010000001.1"/>
</dbReference>
<protein>
    <recommendedName>
        <fullName evidence="3">DUF2017 domain-containing protein</fullName>
    </recommendedName>
</protein>
<accession>A0ABU3IAE5</accession>
<evidence type="ECO:0008006" key="3">
    <source>
        <dbReference type="Google" id="ProtNLM"/>
    </source>
</evidence>
<evidence type="ECO:0000313" key="1">
    <source>
        <dbReference type="EMBL" id="MDT3767354.1"/>
    </source>
</evidence>
<sequence length="138" mass="15332">MRVFLPITAQELQLSTPPQREYYAPKADAQGAADQEIAEYEATMEACLASLELIRDRGDFTRRCVLAVDLPNQGPIQWSDVVAILIDDPHVSSLVNAACQAQTQDAADEAVAALYNHLPLWYDISERERLIYQVGADL</sequence>
<evidence type="ECO:0000313" key="2">
    <source>
        <dbReference type="Proteomes" id="UP001247542"/>
    </source>
</evidence>
<dbReference type="InterPro" id="IPR054206">
    <property type="entry name" value="DUF6912"/>
</dbReference>
<organism evidence="1 2">
    <name type="scientific">Gleimia hominis</name>
    <dbReference type="NCBI Taxonomy" id="595468"/>
    <lineage>
        <taxon>Bacteria</taxon>
        <taxon>Bacillati</taxon>
        <taxon>Actinomycetota</taxon>
        <taxon>Actinomycetes</taxon>
        <taxon>Actinomycetales</taxon>
        <taxon>Actinomycetaceae</taxon>
        <taxon>Gleimia</taxon>
    </lineage>
</organism>
<dbReference type="EMBL" id="JASXSX010000001">
    <property type="protein sequence ID" value="MDT3767354.1"/>
    <property type="molecule type" value="Genomic_DNA"/>
</dbReference>